<sequence length="80" mass="9299">MATYKELVQQYGGLYIEPAPYGENHYRIIKAYEACNFDGEPAGYTRGTPEGEKELLERRFIPSKKAEKDEGLTVRYTNFW</sequence>
<dbReference type="HOGENOM" id="CLU_2583825_0_0_3"/>
<dbReference type="KEGG" id="cep:Cri9333_0630"/>
<dbReference type="Proteomes" id="UP000010472">
    <property type="component" value="Chromosome"/>
</dbReference>
<protein>
    <submittedName>
        <fullName evidence="1">Uncharacterized protein</fullName>
    </submittedName>
</protein>
<dbReference type="AlphaFoldDB" id="K9VU12"/>
<proteinExistence type="predicted"/>
<dbReference type="STRING" id="1173022.Cri9333_0630"/>
<keyword evidence="2" id="KW-1185">Reference proteome</keyword>
<name>K9VU12_9CYAN</name>
<accession>K9VU12</accession>
<reference evidence="1 2" key="1">
    <citation type="submission" date="2012-06" db="EMBL/GenBank/DDBJ databases">
        <title>Finished chromosome of genome of Crinalium epipsammum PCC 9333.</title>
        <authorList>
            <consortium name="US DOE Joint Genome Institute"/>
            <person name="Gugger M."/>
            <person name="Coursin T."/>
            <person name="Rippka R."/>
            <person name="Tandeau De Marsac N."/>
            <person name="Huntemann M."/>
            <person name="Wei C.-L."/>
            <person name="Han J."/>
            <person name="Detter J.C."/>
            <person name="Han C."/>
            <person name="Tapia R."/>
            <person name="Davenport K."/>
            <person name="Daligault H."/>
            <person name="Erkkila T."/>
            <person name="Gu W."/>
            <person name="Munk A.C.C."/>
            <person name="Teshima H."/>
            <person name="Xu Y."/>
            <person name="Chain P."/>
            <person name="Chen A."/>
            <person name="Krypides N."/>
            <person name="Mavromatis K."/>
            <person name="Markowitz V."/>
            <person name="Szeto E."/>
            <person name="Ivanova N."/>
            <person name="Mikhailova N."/>
            <person name="Ovchinnikova G."/>
            <person name="Pagani I."/>
            <person name="Pati A."/>
            <person name="Goodwin L."/>
            <person name="Peters L."/>
            <person name="Pitluck S."/>
            <person name="Woyke T."/>
            <person name="Kerfeld C."/>
        </authorList>
    </citation>
    <scope>NUCLEOTIDE SEQUENCE [LARGE SCALE GENOMIC DNA]</scope>
    <source>
        <strain evidence="1 2">PCC 9333</strain>
    </source>
</reference>
<gene>
    <name evidence="1" type="ORF">Cri9333_0630</name>
</gene>
<dbReference type="EMBL" id="CP003620">
    <property type="protein sequence ID" value="AFZ11573.1"/>
    <property type="molecule type" value="Genomic_DNA"/>
</dbReference>
<evidence type="ECO:0000313" key="1">
    <source>
        <dbReference type="EMBL" id="AFZ11573.1"/>
    </source>
</evidence>
<evidence type="ECO:0000313" key="2">
    <source>
        <dbReference type="Proteomes" id="UP000010472"/>
    </source>
</evidence>
<dbReference type="RefSeq" id="WP_015201707.1">
    <property type="nucleotide sequence ID" value="NC_019753.1"/>
</dbReference>
<organism evidence="1 2">
    <name type="scientific">Crinalium epipsammum PCC 9333</name>
    <dbReference type="NCBI Taxonomy" id="1173022"/>
    <lineage>
        <taxon>Bacteria</taxon>
        <taxon>Bacillati</taxon>
        <taxon>Cyanobacteriota</taxon>
        <taxon>Cyanophyceae</taxon>
        <taxon>Gomontiellales</taxon>
        <taxon>Gomontiellaceae</taxon>
        <taxon>Crinalium</taxon>
    </lineage>
</organism>